<evidence type="ECO:0000313" key="7">
    <source>
        <dbReference type="EMBL" id="MBD1395433.1"/>
    </source>
</evidence>
<evidence type="ECO:0000256" key="3">
    <source>
        <dbReference type="ARBA" id="ARBA00023125"/>
    </source>
</evidence>
<dbReference type="PANTHER" id="PTHR30349">
    <property type="entry name" value="PHAGE INTEGRASE-RELATED"/>
    <property type="match status" value="1"/>
</dbReference>
<dbReference type="InterPro" id="IPR050090">
    <property type="entry name" value="Tyrosine_recombinase_XerCD"/>
</dbReference>
<dbReference type="Proteomes" id="UP000619078">
    <property type="component" value="Unassembled WGS sequence"/>
</dbReference>
<dbReference type="InterPro" id="IPR011010">
    <property type="entry name" value="DNA_brk_join_enz"/>
</dbReference>
<dbReference type="AlphaFoldDB" id="A0A926NUC1"/>
<comment type="caution">
    <text evidence="7">The sequence shown here is derived from an EMBL/GenBank/DDBJ whole genome shotgun (WGS) entry which is preliminary data.</text>
</comment>
<dbReference type="PROSITE" id="PS51900">
    <property type="entry name" value="CB"/>
    <property type="match status" value="1"/>
</dbReference>
<dbReference type="RefSeq" id="WP_191166072.1">
    <property type="nucleotide sequence ID" value="NZ_JACWMX010000012.1"/>
</dbReference>
<dbReference type="Gene3D" id="1.10.443.10">
    <property type="entry name" value="Intergrase catalytic core"/>
    <property type="match status" value="1"/>
</dbReference>
<evidence type="ECO:0000256" key="5">
    <source>
        <dbReference type="PROSITE-ProRule" id="PRU01248"/>
    </source>
</evidence>
<protein>
    <submittedName>
        <fullName evidence="7">Tyrosine-type recombinase/integrase</fullName>
    </submittedName>
</protein>
<keyword evidence="4" id="KW-0233">DNA recombination</keyword>
<sequence>MTTYKDYLFSLGLSSSTVKHYYKHTLDFLAWLDKDNTEAEAATAKEVLGFMNHLKQKGLENLTRSVQLGLLKHFFDYQIAQGLRKDNPAKHLKIRGVKRVTLYPTLSKKELEAIYHNYTIPADEDPRANRNWFKTYQLSRQRNKTILGLMIWQGITTPEANKLTPHDVNLKDGTIYIAGSRKGAERTMELKPQQIIGLMEYQLKTRNELQKYCSNPSEYFYIATPPSGQKTATGQYPLNIWKRLSDEVSKLCPRFINFKQVRSSVITHWLAVHNLRQVQYMAGHKYVSSTEGYLVNQVEDLQFDIDQYHPIG</sequence>
<evidence type="ECO:0000259" key="6">
    <source>
        <dbReference type="PROSITE" id="PS51900"/>
    </source>
</evidence>
<dbReference type="SUPFAM" id="SSF56349">
    <property type="entry name" value="DNA breaking-rejoining enzymes"/>
    <property type="match status" value="1"/>
</dbReference>
<dbReference type="GO" id="GO:0006310">
    <property type="term" value="P:DNA recombination"/>
    <property type="evidence" value="ECO:0007669"/>
    <property type="project" value="UniProtKB-KW"/>
</dbReference>
<dbReference type="Pfam" id="PF02899">
    <property type="entry name" value="Phage_int_SAM_1"/>
    <property type="match status" value="1"/>
</dbReference>
<evidence type="ECO:0000256" key="4">
    <source>
        <dbReference type="ARBA" id="ARBA00023172"/>
    </source>
</evidence>
<organism evidence="7 8">
    <name type="scientific">Mucilaginibacter glaciei</name>
    <dbReference type="NCBI Taxonomy" id="2772109"/>
    <lineage>
        <taxon>Bacteria</taxon>
        <taxon>Pseudomonadati</taxon>
        <taxon>Bacteroidota</taxon>
        <taxon>Sphingobacteriia</taxon>
        <taxon>Sphingobacteriales</taxon>
        <taxon>Sphingobacteriaceae</taxon>
        <taxon>Mucilaginibacter</taxon>
    </lineage>
</organism>
<keyword evidence="2" id="KW-0229">DNA integration</keyword>
<dbReference type="Gene3D" id="1.10.150.130">
    <property type="match status" value="1"/>
</dbReference>
<dbReference type="InterPro" id="IPR002104">
    <property type="entry name" value="Integrase_catalytic"/>
</dbReference>
<accession>A0A926NUC1</accession>
<dbReference type="InterPro" id="IPR044068">
    <property type="entry name" value="CB"/>
</dbReference>
<dbReference type="Pfam" id="PF00589">
    <property type="entry name" value="Phage_integrase"/>
    <property type="match status" value="1"/>
</dbReference>
<dbReference type="InterPro" id="IPR010998">
    <property type="entry name" value="Integrase_recombinase_N"/>
</dbReference>
<reference evidence="7" key="1">
    <citation type="submission" date="2020-09" db="EMBL/GenBank/DDBJ databases">
        <title>Novel species of Mucilaginibacter isolated from a glacier on the Tibetan Plateau.</title>
        <authorList>
            <person name="Liu Q."/>
            <person name="Xin Y.-H."/>
        </authorList>
    </citation>
    <scope>NUCLEOTIDE SEQUENCE</scope>
    <source>
        <strain evidence="7">ZB1P21</strain>
    </source>
</reference>
<keyword evidence="8" id="KW-1185">Reference proteome</keyword>
<dbReference type="InterPro" id="IPR013762">
    <property type="entry name" value="Integrase-like_cat_sf"/>
</dbReference>
<dbReference type="PANTHER" id="PTHR30349:SF41">
    <property type="entry name" value="INTEGRASE_RECOMBINASE PROTEIN MJ0367-RELATED"/>
    <property type="match status" value="1"/>
</dbReference>
<feature type="domain" description="Core-binding (CB)" evidence="6">
    <location>
        <begin position="1"/>
        <end position="79"/>
    </location>
</feature>
<evidence type="ECO:0000313" key="8">
    <source>
        <dbReference type="Proteomes" id="UP000619078"/>
    </source>
</evidence>
<keyword evidence="3 5" id="KW-0238">DNA-binding</keyword>
<comment type="similarity">
    <text evidence="1">Belongs to the 'phage' integrase family.</text>
</comment>
<evidence type="ECO:0000256" key="1">
    <source>
        <dbReference type="ARBA" id="ARBA00008857"/>
    </source>
</evidence>
<dbReference type="GO" id="GO:0003677">
    <property type="term" value="F:DNA binding"/>
    <property type="evidence" value="ECO:0007669"/>
    <property type="project" value="UniProtKB-UniRule"/>
</dbReference>
<dbReference type="EMBL" id="JACWMX010000012">
    <property type="protein sequence ID" value="MBD1395433.1"/>
    <property type="molecule type" value="Genomic_DNA"/>
</dbReference>
<dbReference type="InterPro" id="IPR004107">
    <property type="entry name" value="Integrase_SAM-like_N"/>
</dbReference>
<dbReference type="GO" id="GO:0015074">
    <property type="term" value="P:DNA integration"/>
    <property type="evidence" value="ECO:0007669"/>
    <property type="project" value="UniProtKB-KW"/>
</dbReference>
<gene>
    <name evidence="7" type="ORF">IDJ76_20185</name>
</gene>
<proteinExistence type="inferred from homology"/>
<evidence type="ECO:0000256" key="2">
    <source>
        <dbReference type="ARBA" id="ARBA00022908"/>
    </source>
</evidence>
<name>A0A926NUC1_9SPHI</name>